<keyword evidence="2" id="KW-1185">Reference proteome</keyword>
<dbReference type="RefSeq" id="WP_378210445.1">
    <property type="nucleotide sequence ID" value="NZ_JBHLZP010000396.1"/>
</dbReference>
<dbReference type="Proteomes" id="UP001589627">
    <property type="component" value="Unassembled WGS sequence"/>
</dbReference>
<sequence>MAYRRQNTESVEEVRIRLLARFPQETLEVNRQFDLAVACADHLGVRLTPQMLENLVVERLQAKTASLRTSPAVPLVCRGRRVPPAG</sequence>
<evidence type="ECO:0000313" key="2">
    <source>
        <dbReference type="Proteomes" id="UP001589627"/>
    </source>
</evidence>
<gene>
    <name evidence="1" type="ORF">ACFFNX_35925</name>
</gene>
<reference evidence="1 2" key="1">
    <citation type="submission" date="2024-09" db="EMBL/GenBank/DDBJ databases">
        <authorList>
            <person name="Sun Q."/>
            <person name="Mori K."/>
        </authorList>
    </citation>
    <scope>NUCLEOTIDE SEQUENCE [LARGE SCALE GENOMIC DNA]</scope>
    <source>
        <strain evidence="1 2">TBRC 0563</strain>
    </source>
</reference>
<dbReference type="EMBL" id="JBHLZP010000396">
    <property type="protein sequence ID" value="MFB9837576.1"/>
    <property type="molecule type" value="Genomic_DNA"/>
</dbReference>
<accession>A0ABV5YR98</accession>
<organism evidence="1 2">
    <name type="scientific">Actinoallomurus acaciae</name>
    <dbReference type="NCBI Taxonomy" id="502577"/>
    <lineage>
        <taxon>Bacteria</taxon>
        <taxon>Bacillati</taxon>
        <taxon>Actinomycetota</taxon>
        <taxon>Actinomycetes</taxon>
        <taxon>Streptosporangiales</taxon>
        <taxon>Thermomonosporaceae</taxon>
        <taxon>Actinoallomurus</taxon>
    </lineage>
</organism>
<protein>
    <submittedName>
        <fullName evidence="1">Uncharacterized protein</fullName>
    </submittedName>
</protein>
<comment type="caution">
    <text evidence="1">The sequence shown here is derived from an EMBL/GenBank/DDBJ whole genome shotgun (WGS) entry which is preliminary data.</text>
</comment>
<proteinExistence type="predicted"/>
<name>A0ABV5YR98_9ACTN</name>
<evidence type="ECO:0000313" key="1">
    <source>
        <dbReference type="EMBL" id="MFB9837576.1"/>
    </source>
</evidence>